<dbReference type="OMA" id="HGPTYQG"/>
<protein>
    <recommendedName>
        <fullName evidence="11">Fibronectin type-III domain-containing protein</fullName>
    </recommendedName>
</protein>
<dbReference type="GO" id="GO:0009897">
    <property type="term" value="C:external side of plasma membrane"/>
    <property type="evidence" value="ECO:0007669"/>
    <property type="project" value="TreeGrafter"/>
</dbReference>
<dbReference type="GeneTree" id="ENSGT00940000166530"/>
<dbReference type="Ensembl" id="ENSAOCT00000015378.2">
    <property type="protein sequence ID" value="ENSAOCP00000000179.2"/>
    <property type="gene ID" value="ENSAOCG00000003015.2"/>
</dbReference>
<dbReference type="Pfam" id="PF09067">
    <property type="entry name" value="EpoR_lig-bind"/>
    <property type="match status" value="1"/>
</dbReference>
<gene>
    <name evidence="12" type="primary">MPL</name>
</gene>
<dbReference type="InterPro" id="IPR036116">
    <property type="entry name" value="FN3_sf"/>
</dbReference>
<keyword evidence="5 9" id="KW-0472">Membrane</keyword>
<evidence type="ECO:0000256" key="6">
    <source>
        <dbReference type="ARBA" id="ARBA00023170"/>
    </source>
</evidence>
<evidence type="ECO:0000256" key="10">
    <source>
        <dbReference type="SAM" id="SignalP"/>
    </source>
</evidence>
<evidence type="ECO:0000256" key="2">
    <source>
        <dbReference type="ARBA" id="ARBA00022692"/>
    </source>
</evidence>
<accession>A0A3Q1AHS7</accession>
<keyword evidence="3 10" id="KW-0732">Signal</keyword>
<comment type="subcellular location">
    <subcellularLocation>
        <location evidence="1">Membrane</location>
        <topology evidence="1">Single-pass type I membrane protein</topology>
    </subcellularLocation>
</comment>
<feature type="chain" id="PRO_5043433699" description="Fibronectin type-III domain-containing protein" evidence="10">
    <location>
        <begin position="27"/>
        <end position="642"/>
    </location>
</feature>
<evidence type="ECO:0000313" key="12">
    <source>
        <dbReference type="Ensembl" id="ENSAOCP00000000179.2"/>
    </source>
</evidence>
<feature type="transmembrane region" description="Helical" evidence="9">
    <location>
        <begin position="433"/>
        <end position="454"/>
    </location>
</feature>
<reference evidence="12" key="2">
    <citation type="submission" date="2025-08" db="UniProtKB">
        <authorList>
            <consortium name="Ensembl"/>
        </authorList>
    </citation>
    <scope>IDENTIFICATION</scope>
</reference>
<evidence type="ECO:0000256" key="3">
    <source>
        <dbReference type="ARBA" id="ARBA00022729"/>
    </source>
</evidence>
<evidence type="ECO:0000259" key="11">
    <source>
        <dbReference type="PROSITE" id="PS50853"/>
    </source>
</evidence>
<sequence>MDRSCELEIFLIFLWIQVGFVPGIHCNNGIASHLSKEDLLLLKDEENPKCFTQRAEDFTCFFETADDGIYDLFYTFEDNPLKSCNMSVRRTEEGTFLHICSFPYSDVMLYVDIYLKVLEHATKTSLYNRTVNIEDHFLLDPPFNVTLHPNGQVGQLQVSWRTNSLKYWDTYEVYRIRYSSRHLGQKTKEVKKGDILNFLVAGEEVEVQIAVKYAMNSDRGHWSSWSHLVRTVVPQSADDISLMCYTSDLHKVTCQWNASRYGAENEYQLFFKTGLSEPLNWSEWTECQADGNFADLCSFSGVESRKVRVQLNSSSSLTSRTFYSEEFTLKNSVKTSAPDPLRGALNKDKLCLEWDAPLPSLSTHLQYEVDYRINGAGGWKMIKDFETHACIEVQAGSQYSVKVRAQPTGSFYSGHWSDWSDVLTGDTPTDIDLLLMLCIPTSMLVTAVIFISLLSTYLSKLKQYFWPPVPNLEKVLQGYLMEINRQKWDPPVTAKQWPEETTSSVVEIMSEDEVSGLGKPTEESRELLSPEQVDGNPRAEVFPDYVTLNKESAILCPQRNSYIYDQVKGDPEVGDELLQTHRCSCTEGSVCVPLCSCSDFLNESYLPLAEPADTFSCKVKAVRAPGNLYTNFPSRCNQNAYS</sequence>
<reference evidence="12 13" key="1">
    <citation type="submission" date="2022-01" db="EMBL/GenBank/DDBJ databases">
        <title>A chromosome-scale genome assembly of the false clownfish, Amphiprion ocellaris.</title>
        <authorList>
            <person name="Ryu T."/>
        </authorList>
    </citation>
    <scope>NUCLEOTIDE SEQUENCE [LARGE SCALE GENOMIC DNA]</scope>
</reference>
<keyword evidence="6" id="KW-0675">Receptor</keyword>
<dbReference type="CDD" id="cd00063">
    <property type="entry name" value="FN3"/>
    <property type="match status" value="1"/>
</dbReference>
<dbReference type="Proteomes" id="UP001501940">
    <property type="component" value="Chromosome 2"/>
</dbReference>
<dbReference type="STRING" id="80972.ENSAOCP00000000179"/>
<dbReference type="PROSITE" id="PS50853">
    <property type="entry name" value="FN3"/>
    <property type="match status" value="1"/>
</dbReference>
<dbReference type="GO" id="GO:0004896">
    <property type="term" value="F:cytokine receptor activity"/>
    <property type="evidence" value="ECO:0007669"/>
    <property type="project" value="TreeGrafter"/>
</dbReference>
<feature type="signal peptide" evidence="10">
    <location>
        <begin position="1"/>
        <end position="26"/>
    </location>
</feature>
<feature type="domain" description="Fibronectin type-III" evidence="11">
    <location>
        <begin position="337"/>
        <end position="427"/>
    </location>
</feature>
<dbReference type="PANTHER" id="PTHR23037:SF34">
    <property type="entry name" value="THROMBOPOIETIN RECEPTOR ISOFORM X1"/>
    <property type="match status" value="1"/>
</dbReference>
<dbReference type="InterPro" id="IPR003961">
    <property type="entry name" value="FN3_dom"/>
</dbReference>
<evidence type="ECO:0000313" key="13">
    <source>
        <dbReference type="Proteomes" id="UP001501940"/>
    </source>
</evidence>
<evidence type="ECO:0000256" key="9">
    <source>
        <dbReference type="SAM" id="Phobius"/>
    </source>
</evidence>
<keyword evidence="7" id="KW-0325">Glycoprotein</keyword>
<evidence type="ECO:0000256" key="7">
    <source>
        <dbReference type="ARBA" id="ARBA00023180"/>
    </source>
</evidence>
<dbReference type="SUPFAM" id="SSF49265">
    <property type="entry name" value="Fibronectin type III"/>
    <property type="match status" value="4"/>
</dbReference>
<dbReference type="Gene3D" id="2.60.40.10">
    <property type="entry name" value="Immunoglobulins"/>
    <property type="match status" value="4"/>
</dbReference>
<organism evidence="12 13">
    <name type="scientific">Amphiprion ocellaris</name>
    <name type="common">Clown anemonefish</name>
    <dbReference type="NCBI Taxonomy" id="80972"/>
    <lineage>
        <taxon>Eukaryota</taxon>
        <taxon>Metazoa</taxon>
        <taxon>Chordata</taxon>
        <taxon>Craniata</taxon>
        <taxon>Vertebrata</taxon>
        <taxon>Euteleostomi</taxon>
        <taxon>Actinopterygii</taxon>
        <taxon>Neopterygii</taxon>
        <taxon>Teleostei</taxon>
        <taxon>Neoteleostei</taxon>
        <taxon>Acanthomorphata</taxon>
        <taxon>Ovalentaria</taxon>
        <taxon>Pomacentridae</taxon>
        <taxon>Amphiprion</taxon>
    </lineage>
</organism>
<evidence type="ECO:0000256" key="8">
    <source>
        <dbReference type="SAM" id="MobiDB-lite"/>
    </source>
</evidence>
<reference evidence="12" key="3">
    <citation type="submission" date="2025-09" db="UniProtKB">
        <authorList>
            <consortium name="Ensembl"/>
        </authorList>
    </citation>
    <scope>IDENTIFICATION</scope>
</reference>
<evidence type="ECO:0000256" key="5">
    <source>
        <dbReference type="ARBA" id="ARBA00023136"/>
    </source>
</evidence>
<keyword evidence="2 9" id="KW-0812">Transmembrane</keyword>
<evidence type="ECO:0000256" key="4">
    <source>
        <dbReference type="ARBA" id="ARBA00022989"/>
    </source>
</evidence>
<dbReference type="AlphaFoldDB" id="A0A3Q1AHS7"/>
<keyword evidence="4 9" id="KW-1133">Transmembrane helix</keyword>
<feature type="region of interest" description="Disordered" evidence="8">
    <location>
        <begin position="512"/>
        <end position="532"/>
    </location>
</feature>
<evidence type="ECO:0000256" key="1">
    <source>
        <dbReference type="ARBA" id="ARBA00004479"/>
    </source>
</evidence>
<proteinExistence type="predicted"/>
<keyword evidence="13" id="KW-1185">Reference proteome</keyword>
<dbReference type="InterPro" id="IPR013783">
    <property type="entry name" value="Ig-like_fold"/>
</dbReference>
<dbReference type="InterPro" id="IPR015152">
    <property type="entry name" value="Growth/epo_recpt_lig-bind"/>
</dbReference>
<name>A0A3Q1AHS7_AMPOC</name>
<dbReference type="PANTHER" id="PTHR23037">
    <property type="entry name" value="CYTOKINE RECEPTOR"/>
    <property type="match status" value="1"/>
</dbReference>